<proteinExistence type="predicted"/>
<evidence type="ECO:0000313" key="3">
    <source>
        <dbReference type="Proteomes" id="UP001608902"/>
    </source>
</evidence>
<accession>A0ABD6EZL1</accession>
<gene>
    <name evidence="2" type="ORF">AB6A40_011664</name>
</gene>
<organism evidence="2 3">
    <name type="scientific">Gnathostoma spinigerum</name>
    <dbReference type="NCBI Taxonomy" id="75299"/>
    <lineage>
        <taxon>Eukaryota</taxon>
        <taxon>Metazoa</taxon>
        <taxon>Ecdysozoa</taxon>
        <taxon>Nematoda</taxon>
        <taxon>Chromadorea</taxon>
        <taxon>Rhabditida</taxon>
        <taxon>Spirurina</taxon>
        <taxon>Gnathostomatomorpha</taxon>
        <taxon>Gnathostomatoidea</taxon>
        <taxon>Gnathostomatidae</taxon>
        <taxon>Gnathostoma</taxon>
    </lineage>
</organism>
<sequence>MQRAHSTSSMQRAGGEISLDPSARRLSVPTTISENEISFLPKSNKHRKSSITSSVEPEKRQKPTNQTECETEKRTFRLRDRLRYHVKRGSAIAFGHSPNSGSTSGEKGNTNITRL</sequence>
<feature type="region of interest" description="Disordered" evidence="1">
    <location>
        <begin position="89"/>
        <end position="115"/>
    </location>
</feature>
<evidence type="ECO:0000256" key="1">
    <source>
        <dbReference type="SAM" id="MobiDB-lite"/>
    </source>
</evidence>
<feature type="region of interest" description="Disordered" evidence="1">
    <location>
        <begin position="1"/>
        <end position="71"/>
    </location>
</feature>
<feature type="compositionally biased region" description="Polar residues" evidence="1">
    <location>
        <begin position="97"/>
        <end position="115"/>
    </location>
</feature>
<dbReference type="Proteomes" id="UP001608902">
    <property type="component" value="Unassembled WGS sequence"/>
</dbReference>
<keyword evidence="3" id="KW-1185">Reference proteome</keyword>
<protein>
    <submittedName>
        <fullName evidence="2">Uncharacterized protein</fullName>
    </submittedName>
</protein>
<dbReference type="AlphaFoldDB" id="A0ABD6EZL1"/>
<name>A0ABD6EZL1_9BILA</name>
<feature type="compositionally biased region" description="Polar residues" evidence="1">
    <location>
        <begin position="1"/>
        <end position="11"/>
    </location>
</feature>
<comment type="caution">
    <text evidence="2">The sequence shown here is derived from an EMBL/GenBank/DDBJ whole genome shotgun (WGS) entry which is preliminary data.</text>
</comment>
<evidence type="ECO:0000313" key="2">
    <source>
        <dbReference type="EMBL" id="MFH4984955.1"/>
    </source>
</evidence>
<dbReference type="EMBL" id="JBGFUD010024389">
    <property type="protein sequence ID" value="MFH4984955.1"/>
    <property type="molecule type" value="Genomic_DNA"/>
</dbReference>
<reference evidence="2 3" key="1">
    <citation type="submission" date="2024-08" db="EMBL/GenBank/DDBJ databases">
        <title>Gnathostoma spinigerum genome.</title>
        <authorList>
            <person name="Gonzalez-Bertolin B."/>
            <person name="Monzon S."/>
            <person name="Zaballos A."/>
            <person name="Jimenez P."/>
            <person name="Dekumyoy P."/>
            <person name="Varona S."/>
            <person name="Cuesta I."/>
            <person name="Sumanam S."/>
            <person name="Adisakwattana P."/>
            <person name="Gasser R.B."/>
            <person name="Hernandez-Gonzalez A."/>
            <person name="Young N.D."/>
            <person name="Perteguer M.J."/>
        </authorList>
    </citation>
    <scope>NUCLEOTIDE SEQUENCE [LARGE SCALE GENOMIC DNA]</scope>
    <source>
        <strain evidence="2">AL3</strain>
        <tissue evidence="2">Liver</tissue>
    </source>
</reference>